<evidence type="ECO:0000256" key="2">
    <source>
        <dbReference type="SAM" id="SignalP"/>
    </source>
</evidence>
<evidence type="ECO:0000259" key="4">
    <source>
        <dbReference type="Pfam" id="PF11817"/>
    </source>
</evidence>
<dbReference type="InterPro" id="IPR012880">
    <property type="entry name" value="Gryzun"/>
</dbReference>
<organism evidence="5 6">
    <name type="scientific">Tilletiopsis washingtonensis</name>
    <dbReference type="NCBI Taxonomy" id="58919"/>
    <lineage>
        <taxon>Eukaryota</taxon>
        <taxon>Fungi</taxon>
        <taxon>Dikarya</taxon>
        <taxon>Basidiomycota</taxon>
        <taxon>Ustilaginomycotina</taxon>
        <taxon>Exobasidiomycetes</taxon>
        <taxon>Entylomatales</taxon>
        <taxon>Entylomatales incertae sedis</taxon>
        <taxon>Tilletiopsis</taxon>
    </lineage>
</organism>
<dbReference type="GeneID" id="37269560"/>
<feature type="region of interest" description="Disordered" evidence="1">
    <location>
        <begin position="1002"/>
        <end position="1047"/>
    </location>
</feature>
<dbReference type="InterPro" id="IPR021773">
    <property type="entry name" value="TPC11"/>
</dbReference>
<feature type="signal peptide" evidence="2">
    <location>
        <begin position="1"/>
        <end position="28"/>
    </location>
</feature>
<feature type="domain" description="Gryzun putative trafficking through Golgi" evidence="3">
    <location>
        <begin position="1139"/>
        <end position="1257"/>
    </location>
</feature>
<keyword evidence="6" id="KW-1185">Reference proteome</keyword>
<dbReference type="EMBL" id="KZ819289">
    <property type="protein sequence ID" value="PWN99110.1"/>
    <property type="molecule type" value="Genomic_DNA"/>
</dbReference>
<dbReference type="Proteomes" id="UP000245946">
    <property type="component" value="Unassembled WGS sequence"/>
</dbReference>
<dbReference type="Pfam" id="PF07919">
    <property type="entry name" value="Gryzun"/>
    <property type="match status" value="1"/>
</dbReference>
<evidence type="ECO:0000259" key="3">
    <source>
        <dbReference type="Pfam" id="PF07919"/>
    </source>
</evidence>
<dbReference type="STRING" id="58919.A0A316ZBN7"/>
<feature type="region of interest" description="Disordered" evidence="1">
    <location>
        <begin position="1265"/>
        <end position="1290"/>
    </location>
</feature>
<gene>
    <name evidence="5" type="ORF">FA09DRAFT_329057</name>
</gene>
<feature type="chain" id="PRO_5016448759" description="Trafficking protein particle complex subunit 11 domain-containing protein" evidence="2">
    <location>
        <begin position="29"/>
        <end position="1338"/>
    </location>
</feature>
<reference evidence="5 6" key="1">
    <citation type="journal article" date="2018" name="Mol. Biol. Evol.">
        <title>Broad Genomic Sampling Reveals a Smut Pathogenic Ancestry of the Fungal Clade Ustilaginomycotina.</title>
        <authorList>
            <person name="Kijpornyongpan T."/>
            <person name="Mondo S.J."/>
            <person name="Barry K."/>
            <person name="Sandor L."/>
            <person name="Lee J."/>
            <person name="Lipzen A."/>
            <person name="Pangilinan J."/>
            <person name="LaButti K."/>
            <person name="Hainaut M."/>
            <person name="Henrissat B."/>
            <person name="Grigoriev I.V."/>
            <person name="Spatafora J.W."/>
            <person name="Aime M.C."/>
        </authorList>
    </citation>
    <scope>NUCLEOTIDE SEQUENCE [LARGE SCALE GENOMIC DNA]</scope>
    <source>
        <strain evidence="5 6">MCA 4186</strain>
    </source>
</reference>
<dbReference type="RefSeq" id="XP_025599389.1">
    <property type="nucleotide sequence ID" value="XM_025742016.1"/>
</dbReference>
<evidence type="ECO:0008006" key="7">
    <source>
        <dbReference type="Google" id="ProtNLM"/>
    </source>
</evidence>
<evidence type="ECO:0000256" key="1">
    <source>
        <dbReference type="SAM" id="MobiDB-lite"/>
    </source>
</evidence>
<feature type="domain" description="Trafficking protein particle complex subunit 11" evidence="4">
    <location>
        <begin position="387"/>
        <end position="632"/>
    </location>
</feature>
<keyword evidence="2" id="KW-0732">Signal</keyword>
<sequence>MNAYPPDLLVHHYPLLLLSGLVAPAASAVDSAASSSAAAAAPLIDASTAFPTLAADLRALVAARGRDSPWDPARGRSAAFRSVLVDSAHRLPPRKSHPLPRGVPPPASIPAIAPIGPPQDAESAAAVLASLPPRSALSPTHPASPLWPDGLIAPVWVRRHREQVGAVWVAVHVLPTRAALAAGRGEAVADVPAGQSEEQEQAEAEQLREADEALIKSIAERKRAMAERGIKLTVVLLTEREMLESPSLEPRLSHIRRSSTLDAKASLFVLTPVPRSDLSAFLTSLHTALYPSAIDYYAEHSRRLRRRRSRYPPSVSSVSEALNALGRGLQPPGLSRDGWNARAEYKLGTFAEFGGDAAAALSHYGAAYAGIIELLRSTAALPPRTKRWAEAKVLSDALSLRMTRLHLYEVRADEAVAQFSAHLTTVEDLCKGWGMGPESAEWWSWAGKQYRLLGDLADLSMRQTPLPLLPILIPPMPANLLSPPSHIPTAQSRGPAGFWYAAGLCAVERRVRYRQMLDKEEKSASANPAGAQSSSWSMLEHERKVDHAGLIAEAFTRADDLAKRAGQPLTAPALASLIANAHLDGGHHNSALRYLQGVVQAYPAVHQPQILDVLLLLVRTAQAAQDVEAELRGLLAVLHPKMPLSQDQRSEAQEALSALLSEKQLPDGAEPVRIEAGATDGLLVFEAAFLDKQVHLGQRAPFQVRLHAPRGTALGKVSFEKLRIFRDEDSAPIVVTHKQSDGDAQSELVQLADLGSDAAEPTSAAVTADLRWSPGCVKVFQGSITSDTARLVRLSRVELRAGGTRVPLQLVFTIPPAPWYAEPVQARWFSFASGAARHVYLPHVTSPNAVTFRRRPHQLETTKTHGGVAYLDDSTAITFTVQNNDNEPLRVTLDASALLSDAASRAVLIHSSRADDTGTSAAELSLALGIVEPGASKSETFYLRCTGAAGPRVIEVMLRSRPSDAPDAAPAPEDGSSAEADPLVQEHQHTLALEARPMFAGSHTATWRPPRSSAPEVPRPAPRSGHLLNPSDDSASEGGDSFGIHTDAAPASTVADLSSCIQIVGDDAVTIQAVTLALDPASTHLRLEGAGAPEEQDAFAGTWTNGDRWGGLYEIEVLSGSDLGASPEAPDGTVKPTGALQVTWRRAQAEEGSKSNVTSLALPVLLPPHLNTRLLIAAPPNVIVDQPFVALLTVVNPHSTLTADVYVGMDPSDYFVLAGPRTFNIPSLVPRSTRSVPLRMVARAEGQLRMPRVRAWDRRQRFLARDTAAPAPATDGEEDENEYGAPHAGRPASVINERVGLGIPLSVRWKFSGAHLSDEGAPVDGQAPVINVAARPQQ</sequence>
<name>A0A316ZBN7_9BASI</name>
<dbReference type="Pfam" id="PF11817">
    <property type="entry name" value="Foie-gras_1"/>
    <property type="match status" value="1"/>
</dbReference>
<evidence type="ECO:0000313" key="6">
    <source>
        <dbReference type="Proteomes" id="UP000245946"/>
    </source>
</evidence>
<dbReference type="PANTHER" id="PTHR14374">
    <property type="entry name" value="FOIE GRAS"/>
    <property type="match status" value="1"/>
</dbReference>
<evidence type="ECO:0000313" key="5">
    <source>
        <dbReference type="EMBL" id="PWN99110.1"/>
    </source>
</evidence>
<protein>
    <recommendedName>
        <fullName evidence="7">Trafficking protein particle complex subunit 11 domain-containing protein</fullName>
    </recommendedName>
</protein>
<proteinExistence type="predicted"/>
<dbReference type="PANTHER" id="PTHR14374:SF0">
    <property type="entry name" value="TRAFFICKING PROTEIN PARTICLE COMPLEX SUBUNIT 11"/>
    <property type="match status" value="1"/>
</dbReference>
<accession>A0A316ZBN7</accession>
<dbReference type="OrthoDB" id="6278596at2759"/>